<dbReference type="PROSITE" id="PS50943">
    <property type="entry name" value="HTH_CROC1"/>
    <property type="match status" value="1"/>
</dbReference>
<dbReference type="SMART" id="SM00530">
    <property type="entry name" value="HTH_XRE"/>
    <property type="match status" value="1"/>
</dbReference>
<feature type="domain" description="HTH cro/C1-type" evidence="2">
    <location>
        <begin position="43"/>
        <end position="97"/>
    </location>
</feature>
<proteinExistence type="predicted"/>
<dbReference type="InterPro" id="IPR001387">
    <property type="entry name" value="Cro/C1-type_HTH"/>
</dbReference>
<dbReference type="GO" id="GO:0003677">
    <property type="term" value="F:DNA binding"/>
    <property type="evidence" value="ECO:0007669"/>
    <property type="project" value="InterPro"/>
</dbReference>
<protein>
    <submittedName>
        <fullName evidence="3">Antitoxin HipB</fullName>
    </submittedName>
</protein>
<accession>A0A0F0KJR4</accession>
<dbReference type="CDD" id="cd00093">
    <property type="entry name" value="HTH_XRE"/>
    <property type="match status" value="1"/>
</dbReference>
<dbReference type="EMBL" id="JYIU01000041">
    <property type="protein sequence ID" value="KJL21142.1"/>
    <property type="molecule type" value="Genomic_DNA"/>
</dbReference>
<dbReference type="AlphaFoldDB" id="A0A0F0KJR4"/>
<dbReference type="Gene3D" id="1.10.260.40">
    <property type="entry name" value="lambda repressor-like DNA-binding domains"/>
    <property type="match status" value="1"/>
</dbReference>
<evidence type="ECO:0000259" key="2">
    <source>
        <dbReference type="PROSITE" id="PS50943"/>
    </source>
</evidence>
<feature type="compositionally biased region" description="Basic and acidic residues" evidence="1">
    <location>
        <begin position="212"/>
        <end position="229"/>
    </location>
</feature>
<dbReference type="Pfam" id="PF01381">
    <property type="entry name" value="HTH_3"/>
    <property type="match status" value="1"/>
</dbReference>
<reference evidence="3 4" key="1">
    <citation type="submission" date="2015-02" db="EMBL/GenBank/DDBJ databases">
        <title>Draft genome sequences of ten Microbacterium spp. with emphasis on heavy metal contaminated environments.</title>
        <authorList>
            <person name="Corretto E."/>
        </authorList>
    </citation>
    <scope>NUCLEOTIDE SEQUENCE [LARGE SCALE GENOMIC DNA]</scope>
    <source>
        <strain evidence="3 4">DSM 12966</strain>
    </source>
</reference>
<dbReference type="SUPFAM" id="SSF47413">
    <property type="entry name" value="lambda repressor-like DNA-binding domains"/>
    <property type="match status" value="1"/>
</dbReference>
<comment type="caution">
    <text evidence="3">The sequence shown here is derived from an EMBL/GenBank/DDBJ whole genome shotgun (WGS) entry which is preliminary data.</text>
</comment>
<dbReference type="KEGG" id="mfol:DXT68_14320"/>
<keyword evidence="4" id="KW-1185">Reference proteome</keyword>
<dbReference type="InterPro" id="IPR010982">
    <property type="entry name" value="Lambda_DNA-bd_dom_sf"/>
</dbReference>
<name>A0A0F0KJR4_9MICO</name>
<dbReference type="Proteomes" id="UP000033572">
    <property type="component" value="Unassembled WGS sequence"/>
</dbReference>
<sequence length="229" mass="24349">MFFLRHLTMMVYFYNQNVRCDFSNTDGVATVKLQTPSDLARMVKNARVQRNLTQQDVADAVGITRQSLARLERGNGGTSFDTVLLILDHLGIHLDATTERRIPRATTVATGAAQAAADALATRITPLIGSGTLGALDKQLLGSLPRIAPSLPPEFDTSGILKQIEANLGPATLASIREASRGLTERLTVPGSVLIDPPRAVEAGSRAAADARTAEARTDADPHAEAGIE</sequence>
<evidence type="ECO:0000313" key="3">
    <source>
        <dbReference type="EMBL" id="KJL21142.1"/>
    </source>
</evidence>
<dbReference type="PATRIC" id="fig|104336.4.peg.1867"/>
<gene>
    <name evidence="3" type="ORF">RN50_01826</name>
</gene>
<organism evidence="3 4">
    <name type="scientific">Microbacterium foliorum</name>
    <dbReference type="NCBI Taxonomy" id="104336"/>
    <lineage>
        <taxon>Bacteria</taxon>
        <taxon>Bacillati</taxon>
        <taxon>Actinomycetota</taxon>
        <taxon>Actinomycetes</taxon>
        <taxon>Micrococcales</taxon>
        <taxon>Microbacteriaceae</taxon>
        <taxon>Microbacterium</taxon>
    </lineage>
</organism>
<feature type="region of interest" description="Disordered" evidence="1">
    <location>
        <begin position="204"/>
        <end position="229"/>
    </location>
</feature>
<evidence type="ECO:0000313" key="4">
    <source>
        <dbReference type="Proteomes" id="UP000033572"/>
    </source>
</evidence>
<evidence type="ECO:0000256" key="1">
    <source>
        <dbReference type="SAM" id="MobiDB-lite"/>
    </source>
</evidence>